<evidence type="ECO:0000256" key="2">
    <source>
        <dbReference type="ARBA" id="ARBA00022729"/>
    </source>
</evidence>
<keyword evidence="9" id="KW-1185">Reference proteome</keyword>
<dbReference type="InterPro" id="IPR051586">
    <property type="entry name" value="PKC-binding_NELL"/>
</dbReference>
<dbReference type="PROSITE" id="PS50026">
    <property type="entry name" value="EGF_3"/>
    <property type="match status" value="2"/>
</dbReference>
<dbReference type="Gene3D" id="2.10.25.10">
    <property type="entry name" value="Laminin"/>
    <property type="match status" value="2"/>
</dbReference>
<sequence length="94" mass="10145">TDVNECASPDTNGCDRNALCTNIEGSYICRCLKGYQGNGRFCADVDECANVETNECDSNALCTNTEGSYVCRCFKGYEGDGRNCTGTGNKFSCF</sequence>
<dbReference type="Pfam" id="PF12947">
    <property type="entry name" value="EGF_3"/>
    <property type="match status" value="2"/>
</dbReference>
<dbReference type="InterPro" id="IPR018097">
    <property type="entry name" value="EGF_Ca-bd_CS"/>
</dbReference>
<dbReference type="GO" id="GO:0008201">
    <property type="term" value="F:heparin binding"/>
    <property type="evidence" value="ECO:0007669"/>
    <property type="project" value="TreeGrafter"/>
</dbReference>
<dbReference type="SUPFAM" id="SSF57196">
    <property type="entry name" value="EGF/Laminin"/>
    <property type="match status" value="2"/>
</dbReference>
<evidence type="ECO:0000313" key="9">
    <source>
        <dbReference type="Proteomes" id="UP001159428"/>
    </source>
</evidence>
<dbReference type="SMART" id="SM00181">
    <property type="entry name" value="EGF"/>
    <property type="match status" value="2"/>
</dbReference>
<dbReference type="AlphaFoldDB" id="A0AAU9XQ46"/>
<name>A0AAU9XQ46_9CNID</name>
<evidence type="ECO:0000256" key="4">
    <source>
        <dbReference type="ARBA" id="ARBA00023157"/>
    </source>
</evidence>
<dbReference type="CDD" id="cd00054">
    <property type="entry name" value="EGF_CA"/>
    <property type="match status" value="1"/>
</dbReference>
<dbReference type="PROSITE" id="PS01187">
    <property type="entry name" value="EGF_CA"/>
    <property type="match status" value="1"/>
</dbReference>
<evidence type="ECO:0000256" key="1">
    <source>
        <dbReference type="ARBA" id="ARBA00022536"/>
    </source>
</evidence>
<dbReference type="PANTHER" id="PTHR24042:SF5">
    <property type="entry name" value="EGF-LIKE CALCIUM-BINDING DOMAIN-CONTAINING PROTEIN"/>
    <property type="match status" value="1"/>
</dbReference>
<keyword evidence="5" id="KW-0325">Glycoprotein</keyword>
<evidence type="ECO:0000256" key="6">
    <source>
        <dbReference type="PROSITE-ProRule" id="PRU00076"/>
    </source>
</evidence>
<comment type="caution">
    <text evidence="8">The sequence shown here is derived from an EMBL/GenBank/DDBJ whole genome shotgun (WGS) entry which is preliminary data.</text>
</comment>
<dbReference type="GO" id="GO:0005509">
    <property type="term" value="F:calcium ion binding"/>
    <property type="evidence" value="ECO:0007669"/>
    <property type="project" value="InterPro"/>
</dbReference>
<dbReference type="EMBL" id="CALNXJ010000056">
    <property type="protein sequence ID" value="CAH3154596.1"/>
    <property type="molecule type" value="Genomic_DNA"/>
</dbReference>
<dbReference type="InterPro" id="IPR024731">
    <property type="entry name" value="NELL2-like_EGF"/>
</dbReference>
<dbReference type="PROSITE" id="PS00010">
    <property type="entry name" value="ASX_HYDROXYL"/>
    <property type="match status" value="2"/>
</dbReference>
<gene>
    <name evidence="8" type="ORF">PMEA_00027621</name>
</gene>
<dbReference type="GO" id="GO:0005615">
    <property type="term" value="C:extracellular space"/>
    <property type="evidence" value="ECO:0007669"/>
    <property type="project" value="TreeGrafter"/>
</dbReference>
<evidence type="ECO:0000259" key="7">
    <source>
        <dbReference type="PROSITE" id="PS50026"/>
    </source>
</evidence>
<keyword evidence="3" id="KW-0677">Repeat</keyword>
<dbReference type="InterPro" id="IPR000152">
    <property type="entry name" value="EGF-type_Asp/Asn_hydroxyl_site"/>
</dbReference>
<dbReference type="SMART" id="SM00179">
    <property type="entry name" value="EGF_CA"/>
    <property type="match status" value="2"/>
</dbReference>
<dbReference type="InterPro" id="IPR000742">
    <property type="entry name" value="EGF"/>
</dbReference>
<protein>
    <recommendedName>
        <fullName evidence="7">EGF-like domain-containing protein</fullName>
    </recommendedName>
</protein>
<keyword evidence="1 6" id="KW-0245">EGF-like domain</keyword>
<keyword evidence="4" id="KW-1015">Disulfide bond</keyword>
<feature type="domain" description="EGF-like" evidence="7">
    <location>
        <begin position="2"/>
        <end position="43"/>
    </location>
</feature>
<dbReference type="InterPro" id="IPR001881">
    <property type="entry name" value="EGF-like_Ca-bd_dom"/>
</dbReference>
<proteinExistence type="predicted"/>
<dbReference type="Proteomes" id="UP001159428">
    <property type="component" value="Unassembled WGS sequence"/>
</dbReference>
<dbReference type="FunFam" id="2.10.25.10:FF:000038">
    <property type="entry name" value="Fibrillin 2"/>
    <property type="match status" value="2"/>
</dbReference>
<feature type="domain" description="EGF-like" evidence="7">
    <location>
        <begin position="44"/>
        <end position="85"/>
    </location>
</feature>
<evidence type="ECO:0000313" key="8">
    <source>
        <dbReference type="EMBL" id="CAH3154596.1"/>
    </source>
</evidence>
<keyword evidence="2" id="KW-0732">Signal</keyword>
<organism evidence="8 9">
    <name type="scientific">Pocillopora meandrina</name>
    <dbReference type="NCBI Taxonomy" id="46732"/>
    <lineage>
        <taxon>Eukaryota</taxon>
        <taxon>Metazoa</taxon>
        <taxon>Cnidaria</taxon>
        <taxon>Anthozoa</taxon>
        <taxon>Hexacorallia</taxon>
        <taxon>Scleractinia</taxon>
        <taxon>Astrocoeniina</taxon>
        <taxon>Pocilloporidae</taxon>
        <taxon>Pocillopora</taxon>
    </lineage>
</organism>
<comment type="caution">
    <text evidence="6">Lacks conserved residue(s) required for the propagation of feature annotation.</text>
</comment>
<reference evidence="8 9" key="1">
    <citation type="submission" date="2022-05" db="EMBL/GenBank/DDBJ databases">
        <authorList>
            <consortium name="Genoscope - CEA"/>
            <person name="William W."/>
        </authorList>
    </citation>
    <scope>NUCLEOTIDE SEQUENCE [LARGE SCALE GENOMIC DNA]</scope>
</reference>
<evidence type="ECO:0000256" key="5">
    <source>
        <dbReference type="ARBA" id="ARBA00023180"/>
    </source>
</evidence>
<dbReference type="PROSITE" id="PS01186">
    <property type="entry name" value="EGF_2"/>
    <property type="match status" value="2"/>
</dbReference>
<feature type="non-terminal residue" evidence="8">
    <location>
        <position position="1"/>
    </location>
</feature>
<evidence type="ECO:0000256" key="3">
    <source>
        <dbReference type="ARBA" id="ARBA00022737"/>
    </source>
</evidence>
<dbReference type="PANTHER" id="PTHR24042">
    <property type="entry name" value="NEL HOMOLOG"/>
    <property type="match status" value="1"/>
</dbReference>
<accession>A0AAU9XQ46</accession>